<dbReference type="EMBL" id="JACXVP010000001">
    <property type="protein sequence ID" value="KAG5632801.1"/>
    <property type="molecule type" value="Genomic_DNA"/>
</dbReference>
<sequence length="130" mass="15126">MSSIFQIINQFSPIDEFHLFYSSIKSRGSNFIFNLIQSNANKGTLFSHVIFTIIIERIGLVEKKYPSTLFWIQPITIFDVLYRFTDYSEYLKYYDAKDKIIKLLGLPPLSPINFPSFVFDLKVPIGQLSL</sequence>
<reference evidence="1 2" key="1">
    <citation type="submission" date="2020-09" db="EMBL/GenBank/DDBJ databases">
        <title>De no assembly of potato wild relative species, Solanum commersonii.</title>
        <authorList>
            <person name="Cho K."/>
        </authorList>
    </citation>
    <scope>NUCLEOTIDE SEQUENCE [LARGE SCALE GENOMIC DNA]</scope>
    <source>
        <strain evidence="1">LZ3.2</strain>
        <tissue evidence="1">Leaf</tissue>
    </source>
</reference>
<keyword evidence="2" id="KW-1185">Reference proteome</keyword>
<accession>A0A9J6B807</accession>
<comment type="caution">
    <text evidence="1">The sequence shown here is derived from an EMBL/GenBank/DDBJ whole genome shotgun (WGS) entry which is preliminary data.</text>
</comment>
<name>A0A9J6B807_SOLCO</name>
<evidence type="ECO:0000313" key="1">
    <source>
        <dbReference type="EMBL" id="KAG5632801.1"/>
    </source>
</evidence>
<dbReference type="AlphaFoldDB" id="A0A9J6B807"/>
<dbReference type="OrthoDB" id="5835829at2759"/>
<organism evidence="1 2">
    <name type="scientific">Solanum commersonii</name>
    <name type="common">Commerson's wild potato</name>
    <name type="synonym">Commerson's nightshade</name>
    <dbReference type="NCBI Taxonomy" id="4109"/>
    <lineage>
        <taxon>Eukaryota</taxon>
        <taxon>Viridiplantae</taxon>
        <taxon>Streptophyta</taxon>
        <taxon>Embryophyta</taxon>
        <taxon>Tracheophyta</taxon>
        <taxon>Spermatophyta</taxon>
        <taxon>Magnoliopsida</taxon>
        <taxon>eudicotyledons</taxon>
        <taxon>Gunneridae</taxon>
        <taxon>Pentapetalae</taxon>
        <taxon>asterids</taxon>
        <taxon>lamiids</taxon>
        <taxon>Solanales</taxon>
        <taxon>Solanaceae</taxon>
        <taxon>Solanoideae</taxon>
        <taxon>Solaneae</taxon>
        <taxon>Solanum</taxon>
    </lineage>
</organism>
<protein>
    <submittedName>
        <fullName evidence="1">Uncharacterized protein</fullName>
    </submittedName>
</protein>
<evidence type="ECO:0000313" key="2">
    <source>
        <dbReference type="Proteomes" id="UP000824120"/>
    </source>
</evidence>
<proteinExistence type="predicted"/>
<dbReference type="Proteomes" id="UP000824120">
    <property type="component" value="Chromosome 1"/>
</dbReference>
<gene>
    <name evidence="1" type="ORF">H5410_004518</name>
</gene>